<dbReference type="EMBL" id="NBII01000001">
    <property type="protein sequence ID" value="PAV24257.1"/>
    <property type="molecule type" value="Genomic_DNA"/>
</dbReference>
<dbReference type="PANTHER" id="PTHR22847:SF637">
    <property type="entry name" value="WD REPEAT DOMAIN 5B"/>
    <property type="match status" value="1"/>
</dbReference>
<feature type="repeat" description="WD" evidence="3">
    <location>
        <begin position="1211"/>
        <end position="1252"/>
    </location>
</feature>
<dbReference type="PANTHER" id="PTHR22847">
    <property type="entry name" value="WD40 REPEAT PROTEIN"/>
    <property type="match status" value="1"/>
</dbReference>
<dbReference type="InterPro" id="IPR015943">
    <property type="entry name" value="WD40/YVTN_repeat-like_dom_sf"/>
</dbReference>
<dbReference type="STRING" id="2282107.A0A286UXE4"/>
<dbReference type="InterPro" id="IPR001680">
    <property type="entry name" value="WD40_rpt"/>
</dbReference>
<dbReference type="PRINTS" id="PR00320">
    <property type="entry name" value="GPROTEINBRPT"/>
</dbReference>
<organism evidence="5 6">
    <name type="scientific">Pyrrhoderma noxium</name>
    <dbReference type="NCBI Taxonomy" id="2282107"/>
    <lineage>
        <taxon>Eukaryota</taxon>
        <taxon>Fungi</taxon>
        <taxon>Dikarya</taxon>
        <taxon>Basidiomycota</taxon>
        <taxon>Agaricomycotina</taxon>
        <taxon>Agaricomycetes</taxon>
        <taxon>Hymenochaetales</taxon>
        <taxon>Hymenochaetaceae</taxon>
        <taxon>Pyrrhoderma</taxon>
    </lineage>
</organism>
<sequence length="1345" mass="149820">MWKDGGVSTSIGGDYLLLKYITFQATFNIQPSSEIGDISIFSDPPLSLVAQRVLHITKLPLLYHCFSIPMSFNQFGYSPSATFGTYNDVTGDQTNTTVNGPVNVQNNNFFNQHSNVHEALIRELKGRLNPSNFSGDDRPQCLEDTREQTLQSIYDWVDARGYPNVFLLIGAAGAGKSTVATTVAGKYQRRGQLGCHMFFVRGRSQPGNVLQTIAYSLAFYNQSIAESLVEQLRNSGDIGPSDLKTKFEILLREPLSALATNAGSPVLIVLDALDECGTPETRRSLMNILYDNLSSLPSNCRFLVTARPEADILPFISLSPLSIYTLNLDLRMGENRFGVYMYIRYELEKLKSSKTLIIPQDWQWNEGIQCLANTADGLFIWASTAIKFISETRFGQFRRLKNIVENRNTFDLNELYAAILKNAFEWDSEVKEAFIGVFSFILFSKSSLSDEIISGILGNDTVPDILMYLRSLVVYDPGNPITIRHASFYDYLVSCRGRPWYIDPEAQKVYITSKCLERMEHLLKYNICNIQSSFILNTDVPDIDDRVTQCIPSFLSYICCNWVHYLKDTPYSQELCLQLRSFVYNQLLFWFEILSLTDTFNDHVGPALLSVIKWVGNNDPELSSFLRDAYRQASTYSEPISKSVLQIYTSLLPLTKEDSPMSIHYAKYANSAFRVEYIGRKQRNDCIKTIQVVRNWQHVPISSFSPDSTRILSNSDRGVCVWDATNGELITGLLLAEDDKSYALSAVYLSNGRYIIIASKNGTIRKWNVLTNSLVWERVMSNFQMDSTWGVSVAFSPDRKSVVFGDDEGTIRVWNVDTGEQDGGWLEGHSGYVNFVSFSPDGQYLASGSDDTTIIVWDMEKRGVRTGPLRRHAQRVTTGEFSPSGTNVVSGSEDGTILIWNVFTGEVLHEIVLKGPICSVTYSPNGRFILAGGPEWMSMWNVVDVTGASKVFQVDSKCIQQVSFSLDGSRFVSVSGSPYSFFGNGLIEIWDASWSVEETKSAFEEQGAISSIALSPGGKFIASASHKGSVCLWNGELVKKLKLGYDVNSVAFSPVNEQLIAFGSDDGTVQVWDLTNDEPVTIGNHKSWISSVVFSPSDGKRIASGSGDKTICIWNIERRELTVGPLTGHDSTVWAVAYSPDGTRLVSGSTNAIIHIWNSETGDLLLTLNGHSLSVNSVAYSFDGSYIVSGSTDKTILVWDAQSGQIVCGPINGHESIVRSVCFSPDGKQIISGSFDNTARVWDAITGKPLLPPFAGHTNQVNSVCFFPDGRRFATGSVDGTIRIWTLDTIPNDTNWELRDDNWVVGENGELMIWIPKDLHTHLYRCKNISILGCSFRLKLHFDTK</sequence>
<accession>A0A286UXE4</accession>
<dbReference type="InterPro" id="IPR027417">
    <property type="entry name" value="P-loop_NTPase"/>
</dbReference>
<dbReference type="Gene3D" id="3.40.50.300">
    <property type="entry name" value="P-loop containing nucleotide triphosphate hydrolases"/>
    <property type="match status" value="1"/>
</dbReference>
<dbReference type="PROSITE" id="PS50082">
    <property type="entry name" value="WD_REPEATS_2"/>
    <property type="match status" value="10"/>
</dbReference>
<proteinExistence type="predicted"/>
<evidence type="ECO:0000256" key="2">
    <source>
        <dbReference type="ARBA" id="ARBA00022737"/>
    </source>
</evidence>
<keyword evidence="6" id="KW-1185">Reference proteome</keyword>
<dbReference type="SUPFAM" id="SSF52540">
    <property type="entry name" value="P-loop containing nucleoside triphosphate hydrolases"/>
    <property type="match status" value="1"/>
</dbReference>
<dbReference type="InterPro" id="IPR019775">
    <property type="entry name" value="WD40_repeat_CS"/>
</dbReference>
<name>A0A286UXE4_9AGAM</name>
<feature type="repeat" description="WD" evidence="3">
    <location>
        <begin position="1047"/>
        <end position="1082"/>
    </location>
</feature>
<dbReference type="SUPFAM" id="SSF50978">
    <property type="entry name" value="WD40 repeat-like"/>
    <property type="match status" value="2"/>
</dbReference>
<feature type="repeat" description="WD" evidence="3">
    <location>
        <begin position="1254"/>
        <end position="1289"/>
    </location>
</feature>
<dbReference type="PROSITE" id="PS50837">
    <property type="entry name" value="NACHT"/>
    <property type="match status" value="1"/>
</dbReference>
<keyword evidence="1 3" id="KW-0853">WD repeat</keyword>
<feature type="domain" description="NACHT" evidence="4">
    <location>
        <begin position="164"/>
        <end position="310"/>
    </location>
</feature>
<dbReference type="InParanoid" id="A0A286UXE4"/>
<dbReference type="PROSITE" id="PS00678">
    <property type="entry name" value="WD_REPEATS_1"/>
    <property type="match status" value="5"/>
</dbReference>
<keyword evidence="5" id="KW-0675">Receptor</keyword>
<protein>
    <submittedName>
        <fullName evidence="5">Nucleotide-binding-oligomerization-domain like receptor</fullName>
    </submittedName>
</protein>
<keyword evidence="2" id="KW-0677">Repeat</keyword>
<evidence type="ECO:0000313" key="5">
    <source>
        <dbReference type="EMBL" id="PAV24257.1"/>
    </source>
</evidence>
<dbReference type="InterPro" id="IPR056884">
    <property type="entry name" value="NPHP3-like_N"/>
</dbReference>
<feature type="repeat" description="WD" evidence="3">
    <location>
        <begin position="1126"/>
        <end position="1167"/>
    </location>
</feature>
<gene>
    <name evidence="5" type="ORF">PNOK_0132500</name>
</gene>
<dbReference type="OrthoDB" id="2745818at2759"/>
<feature type="repeat" description="WD" evidence="3">
    <location>
        <begin position="792"/>
        <end position="820"/>
    </location>
</feature>
<dbReference type="Proteomes" id="UP000217199">
    <property type="component" value="Unassembled WGS sequence"/>
</dbReference>
<feature type="repeat" description="WD" evidence="3">
    <location>
        <begin position="869"/>
        <end position="910"/>
    </location>
</feature>
<dbReference type="PROSITE" id="PS50294">
    <property type="entry name" value="WD_REPEATS_REGION"/>
    <property type="match status" value="7"/>
</dbReference>
<evidence type="ECO:0000256" key="3">
    <source>
        <dbReference type="PROSITE-ProRule" id="PRU00221"/>
    </source>
</evidence>
<dbReference type="Gene3D" id="2.130.10.10">
    <property type="entry name" value="YVTN repeat-like/Quinoprotein amine dehydrogenase"/>
    <property type="match status" value="5"/>
</dbReference>
<feature type="repeat" description="WD" evidence="3">
    <location>
        <begin position="1168"/>
        <end position="1209"/>
    </location>
</feature>
<feature type="repeat" description="WD" evidence="3">
    <location>
        <begin position="1002"/>
        <end position="1034"/>
    </location>
</feature>
<dbReference type="InterPro" id="IPR036322">
    <property type="entry name" value="WD40_repeat_dom_sf"/>
</dbReference>
<evidence type="ECO:0000259" key="4">
    <source>
        <dbReference type="PROSITE" id="PS50837"/>
    </source>
</evidence>
<dbReference type="InterPro" id="IPR007111">
    <property type="entry name" value="NACHT_NTPase"/>
</dbReference>
<dbReference type="SMART" id="SM00320">
    <property type="entry name" value="WD40"/>
    <property type="match status" value="14"/>
</dbReference>
<dbReference type="SUPFAM" id="SSF101898">
    <property type="entry name" value="NHL repeat"/>
    <property type="match status" value="1"/>
</dbReference>
<dbReference type="CDD" id="cd00200">
    <property type="entry name" value="WD40"/>
    <property type="match status" value="2"/>
</dbReference>
<dbReference type="GO" id="GO:1990234">
    <property type="term" value="C:transferase complex"/>
    <property type="evidence" value="ECO:0007669"/>
    <property type="project" value="UniProtKB-ARBA"/>
</dbReference>
<dbReference type="Pfam" id="PF24883">
    <property type="entry name" value="NPHP3_N"/>
    <property type="match status" value="1"/>
</dbReference>
<feature type="repeat" description="WD" evidence="3">
    <location>
        <begin position="1082"/>
        <end position="1124"/>
    </location>
</feature>
<feature type="repeat" description="WD" evidence="3">
    <location>
        <begin position="826"/>
        <end position="860"/>
    </location>
</feature>
<comment type="caution">
    <text evidence="5">The sequence shown here is derived from an EMBL/GenBank/DDBJ whole genome shotgun (WGS) entry which is preliminary data.</text>
</comment>
<evidence type="ECO:0000313" key="6">
    <source>
        <dbReference type="Proteomes" id="UP000217199"/>
    </source>
</evidence>
<reference evidence="5 6" key="1">
    <citation type="journal article" date="2017" name="Mol. Ecol.">
        <title>Comparative and population genomic landscape of Phellinus noxius: A hypervariable fungus causing root rot in trees.</title>
        <authorList>
            <person name="Chung C.L."/>
            <person name="Lee T.J."/>
            <person name="Akiba M."/>
            <person name="Lee H.H."/>
            <person name="Kuo T.H."/>
            <person name="Liu D."/>
            <person name="Ke H.M."/>
            <person name="Yokoi T."/>
            <person name="Roa M.B."/>
            <person name="Lu M.J."/>
            <person name="Chang Y.Y."/>
            <person name="Ann P.J."/>
            <person name="Tsai J.N."/>
            <person name="Chen C.Y."/>
            <person name="Tzean S.S."/>
            <person name="Ota Y."/>
            <person name="Hattori T."/>
            <person name="Sahashi N."/>
            <person name="Liou R.F."/>
            <person name="Kikuchi T."/>
            <person name="Tsai I.J."/>
        </authorList>
    </citation>
    <scope>NUCLEOTIDE SEQUENCE [LARGE SCALE GENOMIC DNA]</scope>
    <source>
        <strain evidence="5 6">FFPRI411160</strain>
    </source>
</reference>
<dbReference type="InterPro" id="IPR020472">
    <property type="entry name" value="WD40_PAC1"/>
</dbReference>
<evidence type="ECO:0000256" key="1">
    <source>
        <dbReference type="ARBA" id="ARBA00022574"/>
    </source>
</evidence>
<dbReference type="Pfam" id="PF00400">
    <property type="entry name" value="WD40"/>
    <property type="match status" value="11"/>
</dbReference>